<evidence type="ECO:0000313" key="2">
    <source>
        <dbReference type="EMBL" id="MBB6228082.1"/>
    </source>
</evidence>
<feature type="transmembrane region" description="Helical" evidence="1">
    <location>
        <begin position="41"/>
        <end position="64"/>
    </location>
</feature>
<keyword evidence="3" id="KW-1185">Reference proteome</keyword>
<reference evidence="2 3" key="1">
    <citation type="submission" date="2020-08" db="EMBL/GenBank/DDBJ databases">
        <title>Genomic Encyclopedia of Type Strains, Phase IV (KMG-IV): sequencing the most valuable type-strain genomes for metagenomic binning, comparative biology and taxonomic classification.</title>
        <authorList>
            <person name="Goeker M."/>
        </authorList>
    </citation>
    <scope>NUCLEOTIDE SEQUENCE [LARGE SCALE GENOMIC DNA]</scope>
    <source>
        <strain evidence="2 3">DSM 102189</strain>
    </source>
</reference>
<comment type="caution">
    <text evidence="2">The sequence shown here is derived from an EMBL/GenBank/DDBJ whole genome shotgun (WGS) entry which is preliminary data.</text>
</comment>
<evidence type="ECO:0000313" key="3">
    <source>
        <dbReference type="Proteomes" id="UP000538147"/>
    </source>
</evidence>
<protein>
    <submittedName>
        <fullName evidence="2">VIT1/CCC1 family predicted Fe2+/Mn2+ transporter</fullName>
    </submittedName>
</protein>
<organism evidence="2 3">
    <name type="scientific">Polymorphobacter multimanifer</name>
    <dbReference type="NCBI Taxonomy" id="1070431"/>
    <lineage>
        <taxon>Bacteria</taxon>
        <taxon>Pseudomonadati</taxon>
        <taxon>Pseudomonadota</taxon>
        <taxon>Alphaproteobacteria</taxon>
        <taxon>Sphingomonadales</taxon>
        <taxon>Sphingosinicellaceae</taxon>
        <taxon>Polymorphobacter</taxon>
    </lineage>
</organism>
<sequence length="104" mass="10874">MTASSTTSNPTVKKILTVLGYLGVAAATILLIYFFVLTREIWMITLAATTLFVAVVGLIGGLSAKPKFDYKKKMLGGEITGLPDWATIVALAGLVASLIIGAVT</sequence>
<dbReference type="RefSeq" id="WP_184199768.1">
    <property type="nucleotide sequence ID" value="NZ_BMOX01000017.1"/>
</dbReference>
<name>A0A841LFX3_9SPHN</name>
<accession>A0A841LFX3</accession>
<proteinExistence type="predicted"/>
<dbReference type="Proteomes" id="UP000538147">
    <property type="component" value="Unassembled WGS sequence"/>
</dbReference>
<dbReference type="EMBL" id="JACIIV010000015">
    <property type="protein sequence ID" value="MBB6228082.1"/>
    <property type="molecule type" value="Genomic_DNA"/>
</dbReference>
<keyword evidence="1" id="KW-0472">Membrane</keyword>
<dbReference type="AlphaFoldDB" id="A0A841LFX3"/>
<gene>
    <name evidence="2" type="ORF">FHS79_002267</name>
</gene>
<feature type="transmembrane region" description="Helical" evidence="1">
    <location>
        <begin position="85"/>
        <end position="103"/>
    </location>
</feature>
<keyword evidence="1" id="KW-0812">Transmembrane</keyword>
<feature type="transmembrane region" description="Helical" evidence="1">
    <location>
        <begin position="15"/>
        <end position="35"/>
    </location>
</feature>
<keyword evidence="1" id="KW-1133">Transmembrane helix</keyword>
<evidence type="ECO:0000256" key="1">
    <source>
        <dbReference type="SAM" id="Phobius"/>
    </source>
</evidence>